<dbReference type="KEGG" id="rsz:108851697"/>
<reference evidence="3" key="1">
    <citation type="journal article" date="2019" name="Database">
        <title>The radish genome database (RadishGD): an integrated information resource for radish genomics.</title>
        <authorList>
            <person name="Yu H.J."/>
            <person name="Baek S."/>
            <person name="Lee Y.J."/>
            <person name="Cho A."/>
            <person name="Mun J.H."/>
        </authorList>
    </citation>
    <scope>NUCLEOTIDE SEQUENCE [LARGE SCALE GENOMIC DNA]</scope>
    <source>
        <strain evidence="3">cv. WK10039</strain>
    </source>
</reference>
<keyword evidence="2" id="KW-0812">Transmembrane</keyword>
<sequence length="119" mass="13755">MSCLYEQKVQSIGTKDCVCGKKMESSIGFMTVFAVSGTVVLVAAQVHKRLLSCYMQKFELQFDMENKEKNKNKKEKKVSFAEDVMDPSGNNKEYRRKNKKSKFEDGERIRRISQKSQVL</sequence>
<dbReference type="PANTHER" id="PTHR33564:SF22">
    <property type="entry name" value="TRANSMEMBRANE PROTEIN"/>
    <property type="match status" value="1"/>
</dbReference>
<keyword evidence="2" id="KW-1133">Transmembrane helix</keyword>
<name>A0A6J0N8X9_RAPSA</name>
<gene>
    <name evidence="4" type="primary">LOC108851697</name>
</gene>
<keyword evidence="2" id="KW-0472">Membrane</keyword>
<feature type="region of interest" description="Disordered" evidence="1">
    <location>
        <begin position="69"/>
        <end position="119"/>
    </location>
</feature>
<proteinExistence type="predicted"/>
<evidence type="ECO:0000313" key="3">
    <source>
        <dbReference type="Proteomes" id="UP000504610"/>
    </source>
</evidence>
<reference evidence="4" key="2">
    <citation type="submission" date="2025-08" db="UniProtKB">
        <authorList>
            <consortium name="RefSeq"/>
        </authorList>
    </citation>
    <scope>IDENTIFICATION</scope>
    <source>
        <tissue evidence="4">Leaf</tissue>
    </source>
</reference>
<dbReference type="RefSeq" id="XP_018480661.2">
    <property type="nucleotide sequence ID" value="XM_018625159.2"/>
</dbReference>
<evidence type="ECO:0000256" key="2">
    <source>
        <dbReference type="SAM" id="Phobius"/>
    </source>
</evidence>
<dbReference type="PANTHER" id="PTHR33564">
    <property type="entry name" value="TRANSMEMBRANE PROTEIN"/>
    <property type="match status" value="1"/>
</dbReference>
<keyword evidence="3" id="KW-1185">Reference proteome</keyword>
<dbReference type="AlphaFoldDB" id="A0A6J0N8X9"/>
<accession>A0A6J0N8X9</accession>
<feature type="compositionally biased region" description="Basic and acidic residues" evidence="1">
    <location>
        <begin position="101"/>
        <end position="110"/>
    </location>
</feature>
<evidence type="ECO:0000313" key="4">
    <source>
        <dbReference type="RefSeq" id="XP_018480661.2"/>
    </source>
</evidence>
<dbReference type="GeneID" id="108851697"/>
<feature type="transmembrane region" description="Helical" evidence="2">
    <location>
        <begin position="27"/>
        <end position="47"/>
    </location>
</feature>
<dbReference type="Proteomes" id="UP000504610">
    <property type="component" value="Chromosome 4"/>
</dbReference>
<dbReference type="OrthoDB" id="1904110at2759"/>
<protein>
    <submittedName>
        <fullName evidence="4">Uncharacterized protein LOC108851697</fullName>
    </submittedName>
</protein>
<evidence type="ECO:0000256" key="1">
    <source>
        <dbReference type="SAM" id="MobiDB-lite"/>
    </source>
</evidence>
<organism evidence="3 4">
    <name type="scientific">Raphanus sativus</name>
    <name type="common">Radish</name>
    <name type="synonym">Raphanus raphanistrum var. sativus</name>
    <dbReference type="NCBI Taxonomy" id="3726"/>
    <lineage>
        <taxon>Eukaryota</taxon>
        <taxon>Viridiplantae</taxon>
        <taxon>Streptophyta</taxon>
        <taxon>Embryophyta</taxon>
        <taxon>Tracheophyta</taxon>
        <taxon>Spermatophyta</taxon>
        <taxon>Magnoliopsida</taxon>
        <taxon>eudicotyledons</taxon>
        <taxon>Gunneridae</taxon>
        <taxon>Pentapetalae</taxon>
        <taxon>rosids</taxon>
        <taxon>malvids</taxon>
        <taxon>Brassicales</taxon>
        <taxon>Brassicaceae</taxon>
        <taxon>Brassiceae</taxon>
        <taxon>Raphanus</taxon>
    </lineage>
</organism>